<dbReference type="PANTHER" id="PTHR10578:SF85">
    <property type="entry name" value="L-LACTATE DEHYDROGENASE"/>
    <property type="match status" value="1"/>
</dbReference>
<dbReference type="PIRSF" id="PIRSF000138">
    <property type="entry name" value="Al-hdrx_acd_dh"/>
    <property type="match status" value="1"/>
</dbReference>
<dbReference type="Pfam" id="PF01070">
    <property type="entry name" value="FMN_dh"/>
    <property type="match status" value="1"/>
</dbReference>
<dbReference type="FunFam" id="3.20.20.70:FF:000029">
    <property type="entry name" value="L-lactate dehydrogenase"/>
    <property type="match status" value="1"/>
</dbReference>
<evidence type="ECO:0000259" key="8">
    <source>
        <dbReference type="PROSITE" id="PS51349"/>
    </source>
</evidence>
<feature type="binding site" evidence="7">
    <location>
        <position position="284"/>
    </location>
    <ligand>
        <name>glyoxylate</name>
        <dbReference type="ChEBI" id="CHEBI:36655"/>
    </ligand>
</feature>
<comment type="caution">
    <text evidence="9">The sequence shown here is derived from an EMBL/GenBank/DDBJ whole genome shotgun (WGS) entry which is preliminary data.</text>
</comment>
<feature type="binding site" evidence="7">
    <location>
        <position position="113"/>
    </location>
    <ligand>
        <name>FMN</name>
        <dbReference type="ChEBI" id="CHEBI:58210"/>
    </ligand>
</feature>
<feature type="binding site" evidence="7">
    <location>
        <position position="134"/>
    </location>
    <ligand>
        <name>FMN</name>
        <dbReference type="ChEBI" id="CHEBI:58210"/>
    </ligand>
</feature>
<dbReference type="InterPro" id="IPR000262">
    <property type="entry name" value="FMN-dep_DH"/>
</dbReference>
<evidence type="ECO:0000313" key="9">
    <source>
        <dbReference type="EMBL" id="NMT63108.1"/>
    </source>
</evidence>
<evidence type="ECO:0000313" key="10">
    <source>
        <dbReference type="Proteomes" id="UP000567186"/>
    </source>
</evidence>
<feature type="binding site" evidence="7">
    <location>
        <position position="136"/>
    </location>
    <ligand>
        <name>glyoxylate</name>
        <dbReference type="ChEBI" id="CHEBI:36655"/>
    </ligand>
</feature>
<dbReference type="EMBL" id="JABCKY010000001">
    <property type="protein sequence ID" value="NMT63108.1"/>
    <property type="molecule type" value="Genomic_DNA"/>
</dbReference>
<reference evidence="9 10" key="1">
    <citation type="submission" date="2020-04" db="EMBL/GenBank/DDBJ databases">
        <title>Marinobacter oceani sp. nov., isolated from marine solar saltern.</title>
        <authorList>
            <person name="Chen X.-Y."/>
        </authorList>
    </citation>
    <scope>NUCLEOTIDE SEQUENCE [LARGE SCALE GENOMIC DNA]</scope>
    <source>
        <strain evidence="9 10">W62</strain>
    </source>
</reference>
<feature type="binding site" evidence="7">
    <location>
        <begin position="338"/>
        <end position="339"/>
    </location>
    <ligand>
        <name>FMN</name>
        <dbReference type="ChEBI" id="CHEBI:58210"/>
    </ligand>
</feature>
<dbReference type="OrthoDB" id="9770452at2"/>
<dbReference type="CDD" id="cd02809">
    <property type="entry name" value="alpha_hydroxyacid_oxid_FMN"/>
    <property type="match status" value="1"/>
</dbReference>
<organism evidence="9 10">
    <name type="scientific">Marinobacter orientalis</name>
    <dbReference type="NCBI Taxonomy" id="1928859"/>
    <lineage>
        <taxon>Bacteria</taxon>
        <taxon>Pseudomonadati</taxon>
        <taxon>Pseudomonadota</taxon>
        <taxon>Gammaproteobacteria</taxon>
        <taxon>Pseudomonadales</taxon>
        <taxon>Marinobacteraceae</taxon>
        <taxon>Marinobacter</taxon>
    </lineage>
</organism>
<keyword evidence="2 7" id="KW-0285">Flavoprotein</keyword>
<feature type="binding site" evidence="7">
    <location>
        <position position="282"/>
    </location>
    <ligand>
        <name>FMN</name>
        <dbReference type="ChEBI" id="CHEBI:58210"/>
    </ligand>
</feature>
<evidence type="ECO:0000256" key="2">
    <source>
        <dbReference type="ARBA" id="ARBA00022630"/>
    </source>
</evidence>
<sequence length="399" mass="43390">MPMNPKFGYPATAGDYREKARARLPGFLFDYLDGGATDEQTLRANEADWANIKLRQRVMVNVDEVDTATTLVGQHCAMPVVLAPLGLAGMMARRGEVQAVRAANAAGIPFTLSTVGICPVEEVQAAATEAAWFQLYMIRDRSRIEALLEKAWAAGCRTLVFTVDLPQPGMRHRDFRNGLSSPGPRARLLKIQQLLSRPAWLWSVAVRGGPLSFGNLSDVVPDAGNLDAFKDWIDAQFDPTVTWADIEWIRQHWQGKLLLKGILDVEDARQAVQLGADGIVVSNHGGRQLDGVASGVDKLPEIVAAVGAQTEIFADGGVRSGVDVFRALALGARGVMVGRPWAWALAGGGEAGLTRLLASWQQELRLAMTLTGVTRIVDIGTEQLDRPYNPEFRKTGEQQ</sequence>
<dbReference type="Gene3D" id="3.20.20.70">
    <property type="entry name" value="Aldolase class I"/>
    <property type="match status" value="1"/>
</dbReference>
<dbReference type="GO" id="GO:0004459">
    <property type="term" value="F:L-lactate dehydrogenase (NAD+) activity"/>
    <property type="evidence" value="ECO:0007669"/>
    <property type="project" value="UniProtKB-EC"/>
</dbReference>
<evidence type="ECO:0000256" key="3">
    <source>
        <dbReference type="ARBA" id="ARBA00022643"/>
    </source>
</evidence>
<feature type="binding site" evidence="7">
    <location>
        <position position="171"/>
    </location>
    <ligand>
        <name>glyoxylate</name>
        <dbReference type="ChEBI" id="CHEBI:36655"/>
    </ligand>
</feature>
<accession>A0A7Y0RBC6</accession>
<dbReference type="EC" id="1.1.1.27" evidence="9"/>
<comment type="cofactor">
    <cofactor evidence="1">
        <name>FMN</name>
        <dbReference type="ChEBI" id="CHEBI:58210"/>
    </cofactor>
</comment>
<feature type="binding site" evidence="7">
    <location>
        <begin position="84"/>
        <end position="86"/>
    </location>
    <ligand>
        <name>FMN</name>
        <dbReference type="ChEBI" id="CHEBI:58210"/>
    </ligand>
</feature>
<dbReference type="PROSITE" id="PS51349">
    <property type="entry name" value="FMN_HYDROXY_ACID_DH_2"/>
    <property type="match status" value="1"/>
</dbReference>
<keyword evidence="4 9" id="KW-0560">Oxidoreductase</keyword>
<dbReference type="PANTHER" id="PTHR10578">
    <property type="entry name" value="S -2-HYDROXY-ACID OXIDASE-RELATED"/>
    <property type="match status" value="1"/>
</dbReference>
<dbReference type="GO" id="GO:0010181">
    <property type="term" value="F:FMN binding"/>
    <property type="evidence" value="ECO:0007669"/>
    <property type="project" value="InterPro"/>
</dbReference>
<feature type="active site" description="Proton acceptor" evidence="6">
    <location>
        <position position="284"/>
    </location>
</feature>
<feature type="binding site" evidence="7">
    <location>
        <begin position="315"/>
        <end position="319"/>
    </location>
    <ligand>
        <name>FMN</name>
        <dbReference type="ChEBI" id="CHEBI:58210"/>
    </ligand>
</feature>
<comment type="similarity">
    <text evidence="5">Belongs to the FMN-dependent alpha-hydroxy acid dehydrogenase family.</text>
</comment>
<evidence type="ECO:0000256" key="7">
    <source>
        <dbReference type="PIRSR" id="PIRSR000138-2"/>
    </source>
</evidence>
<dbReference type="SUPFAM" id="SSF51395">
    <property type="entry name" value="FMN-linked oxidoreductases"/>
    <property type="match status" value="1"/>
</dbReference>
<protein>
    <submittedName>
        <fullName evidence="9">L-lactate dehydrogenase</fullName>
        <ecNumber evidence="9">1.1.1.27</ecNumber>
    </submittedName>
</protein>
<dbReference type="NCBIfam" id="NF008398">
    <property type="entry name" value="PRK11197.1"/>
    <property type="match status" value="1"/>
</dbReference>
<feature type="domain" description="FMN hydroxy acid dehydrogenase" evidence="8">
    <location>
        <begin position="5"/>
        <end position="389"/>
    </location>
</feature>
<feature type="binding site" evidence="7">
    <location>
        <position position="162"/>
    </location>
    <ligand>
        <name>FMN</name>
        <dbReference type="ChEBI" id="CHEBI:58210"/>
    </ligand>
</feature>
<dbReference type="AlphaFoldDB" id="A0A7Y0RBC6"/>
<dbReference type="PROSITE" id="PS00557">
    <property type="entry name" value="FMN_HYDROXY_ACID_DH_1"/>
    <property type="match status" value="1"/>
</dbReference>
<evidence type="ECO:0000256" key="1">
    <source>
        <dbReference type="ARBA" id="ARBA00001917"/>
    </source>
</evidence>
<keyword evidence="10" id="KW-1185">Reference proteome</keyword>
<evidence type="ECO:0000256" key="6">
    <source>
        <dbReference type="PIRSR" id="PIRSR000138-1"/>
    </source>
</evidence>
<dbReference type="GO" id="GO:0009060">
    <property type="term" value="P:aerobic respiration"/>
    <property type="evidence" value="ECO:0007669"/>
    <property type="project" value="TreeGrafter"/>
</dbReference>
<dbReference type="InterPro" id="IPR013785">
    <property type="entry name" value="Aldolase_TIM"/>
</dbReference>
<dbReference type="GO" id="GO:0005886">
    <property type="term" value="C:plasma membrane"/>
    <property type="evidence" value="ECO:0007669"/>
    <property type="project" value="TreeGrafter"/>
</dbReference>
<evidence type="ECO:0000256" key="5">
    <source>
        <dbReference type="ARBA" id="ARBA00024042"/>
    </source>
</evidence>
<dbReference type="InterPro" id="IPR008259">
    <property type="entry name" value="FMN_hydac_DH_AS"/>
</dbReference>
<dbReference type="Proteomes" id="UP000567186">
    <property type="component" value="Unassembled WGS sequence"/>
</dbReference>
<keyword evidence="3 7" id="KW-0288">FMN</keyword>
<proteinExistence type="inferred from homology"/>
<name>A0A7Y0RBC6_9GAMM</name>
<feature type="binding site" evidence="7">
    <location>
        <position position="31"/>
    </location>
    <ligand>
        <name>glyoxylate</name>
        <dbReference type="ChEBI" id="CHEBI:36655"/>
    </ligand>
</feature>
<dbReference type="InterPro" id="IPR037396">
    <property type="entry name" value="FMN_HAD"/>
</dbReference>
<feature type="binding site" evidence="7">
    <location>
        <position position="260"/>
    </location>
    <ligand>
        <name>glyoxylate</name>
        <dbReference type="ChEBI" id="CHEBI:36655"/>
    </ligand>
</feature>
<feature type="binding site" evidence="7">
    <location>
        <position position="287"/>
    </location>
    <ligand>
        <name>glyoxylate</name>
        <dbReference type="ChEBI" id="CHEBI:36655"/>
    </ligand>
</feature>
<dbReference type="InterPro" id="IPR012133">
    <property type="entry name" value="Alpha-hydoxy_acid_DH_FMN"/>
</dbReference>
<gene>
    <name evidence="9" type="ORF">HIU99_05785</name>
</gene>
<evidence type="ECO:0000256" key="4">
    <source>
        <dbReference type="ARBA" id="ARBA00023002"/>
    </source>
</evidence>